<keyword evidence="4 10" id="KW-0699">rRNA-binding</keyword>
<accession>A0A4Y8X2T4</accession>
<reference evidence="12 13" key="1">
    <citation type="submission" date="2020-08" db="EMBL/GenBank/DDBJ databases">
        <title>Sequencing the genomes of 1000 actinobacteria strains.</title>
        <authorList>
            <person name="Klenk H.-P."/>
        </authorList>
    </citation>
    <scope>NUCLEOTIDE SEQUENCE [LARGE SCALE GENOMIC DNA]</scope>
    <source>
        <strain evidence="12 13">DSM 19079</strain>
    </source>
</reference>
<dbReference type="Gene3D" id="3.40.50.790">
    <property type="match status" value="1"/>
</dbReference>
<gene>
    <name evidence="10" type="primary">rplA</name>
    <name evidence="12" type="ORF">BJ976_000484</name>
</gene>
<dbReference type="FunFam" id="3.40.50.790:FF:000001">
    <property type="entry name" value="50S ribosomal protein L1"/>
    <property type="match status" value="1"/>
</dbReference>
<dbReference type="GO" id="GO:0019843">
    <property type="term" value="F:rRNA binding"/>
    <property type="evidence" value="ECO:0007669"/>
    <property type="project" value="UniProtKB-UniRule"/>
</dbReference>
<comment type="subunit">
    <text evidence="10">Part of the 50S ribosomal subunit.</text>
</comment>
<evidence type="ECO:0000256" key="7">
    <source>
        <dbReference type="ARBA" id="ARBA00022980"/>
    </source>
</evidence>
<dbReference type="GO" id="GO:0015934">
    <property type="term" value="C:large ribosomal subunit"/>
    <property type="evidence" value="ECO:0007669"/>
    <property type="project" value="InterPro"/>
</dbReference>
<dbReference type="Gene3D" id="3.30.190.20">
    <property type="match status" value="1"/>
</dbReference>
<keyword evidence="2 10" id="KW-0678">Repressor</keyword>
<proteinExistence type="inferred from homology"/>
<dbReference type="PROSITE" id="PS01199">
    <property type="entry name" value="RIBOSOMAL_L1"/>
    <property type="match status" value="1"/>
</dbReference>
<evidence type="ECO:0000256" key="8">
    <source>
        <dbReference type="ARBA" id="ARBA00023274"/>
    </source>
</evidence>
<dbReference type="GO" id="GO:0003735">
    <property type="term" value="F:structural constituent of ribosome"/>
    <property type="evidence" value="ECO:0007669"/>
    <property type="project" value="InterPro"/>
</dbReference>
<dbReference type="InterPro" id="IPR005878">
    <property type="entry name" value="Ribosom_uL1_bac-type"/>
</dbReference>
<keyword evidence="13" id="KW-1185">Reference proteome</keyword>
<evidence type="ECO:0000256" key="1">
    <source>
        <dbReference type="ARBA" id="ARBA00010531"/>
    </source>
</evidence>
<dbReference type="SUPFAM" id="SSF56808">
    <property type="entry name" value="Ribosomal protein L1"/>
    <property type="match status" value="1"/>
</dbReference>
<organism evidence="12 13">
    <name type="scientific">Micrococcus flavus</name>
    <dbReference type="NCBI Taxonomy" id="384602"/>
    <lineage>
        <taxon>Bacteria</taxon>
        <taxon>Bacillati</taxon>
        <taxon>Actinomycetota</taxon>
        <taxon>Actinomycetes</taxon>
        <taxon>Micrococcales</taxon>
        <taxon>Micrococcaceae</taxon>
        <taxon>Micrococcus</taxon>
    </lineage>
</organism>
<dbReference type="GO" id="GO:0000049">
    <property type="term" value="F:tRNA binding"/>
    <property type="evidence" value="ECO:0007669"/>
    <property type="project" value="UniProtKB-KW"/>
</dbReference>
<protein>
    <recommendedName>
        <fullName evidence="9 10">Large ribosomal subunit protein uL1</fullName>
    </recommendedName>
</protein>
<dbReference type="HAMAP" id="MF_01318_B">
    <property type="entry name" value="Ribosomal_uL1_B"/>
    <property type="match status" value="1"/>
</dbReference>
<dbReference type="Proteomes" id="UP000560081">
    <property type="component" value="Unassembled WGS sequence"/>
</dbReference>
<keyword evidence="8 10" id="KW-0687">Ribonucleoprotein</keyword>
<dbReference type="PANTHER" id="PTHR36427">
    <property type="entry name" value="54S RIBOSOMAL PROTEIN L1, MITOCHONDRIAL"/>
    <property type="match status" value="1"/>
</dbReference>
<evidence type="ECO:0000313" key="12">
    <source>
        <dbReference type="EMBL" id="MBB4882133.1"/>
    </source>
</evidence>
<evidence type="ECO:0000256" key="9">
    <source>
        <dbReference type="ARBA" id="ARBA00035241"/>
    </source>
</evidence>
<sequence length="235" mass="24594">MAQRSKAYKAAKAAIGDTLYSPSEAIALAKETNPSKTDATVEVALRLSVDPRKADQMVRGSVSLPHGTGKTARVVVFATGERAEAARAAGADVVGDDDLIAKISEGWVDFDAAVASPELMGKVGRLGKVLGPRNLMPNPKTGTVTPDVAKAVADIKGGKIDFRVDKHSNLHFIIGKTSFEAKQLVENYAAALEEVLRLKPASSKGRYISKATVATTFGPGVPMDPNAVAPKGDEA</sequence>
<comment type="function">
    <text evidence="10">Protein L1 is also a translational repressor protein, it controls the translation of the L11 operon by binding to its mRNA.</text>
</comment>
<evidence type="ECO:0000256" key="2">
    <source>
        <dbReference type="ARBA" id="ARBA00022491"/>
    </source>
</evidence>
<keyword evidence="6 10" id="KW-0694">RNA-binding</keyword>
<keyword evidence="3 10" id="KW-0820">tRNA-binding</keyword>
<evidence type="ECO:0000256" key="5">
    <source>
        <dbReference type="ARBA" id="ARBA00022845"/>
    </source>
</evidence>
<dbReference type="InterPro" id="IPR023673">
    <property type="entry name" value="Ribosomal_uL1_CS"/>
</dbReference>
<dbReference type="InterPro" id="IPR002143">
    <property type="entry name" value="Ribosomal_uL1"/>
</dbReference>
<dbReference type="NCBIfam" id="TIGR01169">
    <property type="entry name" value="rplA_bact"/>
    <property type="match status" value="1"/>
</dbReference>
<dbReference type="GO" id="GO:0006417">
    <property type="term" value="P:regulation of translation"/>
    <property type="evidence" value="ECO:0007669"/>
    <property type="project" value="UniProtKB-KW"/>
</dbReference>
<comment type="function">
    <text evidence="10">Binds directly to 23S rRNA. The L1 stalk is quite mobile in the ribosome, and is involved in E site tRNA release.</text>
</comment>
<comment type="similarity">
    <text evidence="1 10 11">Belongs to the universal ribosomal protein uL1 family.</text>
</comment>
<dbReference type="AlphaFoldDB" id="A0A4Y8X2T4"/>
<dbReference type="OrthoDB" id="9803740at2"/>
<evidence type="ECO:0000256" key="10">
    <source>
        <dbReference type="HAMAP-Rule" id="MF_01318"/>
    </source>
</evidence>
<keyword evidence="5 10" id="KW-0810">Translation regulation</keyword>
<evidence type="ECO:0000256" key="11">
    <source>
        <dbReference type="RuleBase" id="RU000659"/>
    </source>
</evidence>
<dbReference type="RefSeq" id="WP_135028807.1">
    <property type="nucleotide sequence ID" value="NZ_BMLA01000006.1"/>
</dbReference>
<dbReference type="InterPro" id="IPR023674">
    <property type="entry name" value="Ribosomal_uL1-like"/>
</dbReference>
<evidence type="ECO:0000256" key="4">
    <source>
        <dbReference type="ARBA" id="ARBA00022730"/>
    </source>
</evidence>
<dbReference type="PIRSF" id="PIRSF002155">
    <property type="entry name" value="Ribosomal_L1"/>
    <property type="match status" value="1"/>
</dbReference>
<comment type="caution">
    <text evidence="12">The sequence shown here is derived from an EMBL/GenBank/DDBJ whole genome shotgun (WGS) entry which is preliminary data.</text>
</comment>
<name>A0A4Y8X2T4_9MICC</name>
<dbReference type="PANTHER" id="PTHR36427:SF3">
    <property type="entry name" value="LARGE RIBOSOMAL SUBUNIT PROTEIN UL1M"/>
    <property type="match status" value="1"/>
</dbReference>
<dbReference type="InterPro" id="IPR016095">
    <property type="entry name" value="Ribosomal_uL1_3-a/b-sand"/>
</dbReference>
<dbReference type="Pfam" id="PF00687">
    <property type="entry name" value="Ribosomal_L1"/>
    <property type="match status" value="1"/>
</dbReference>
<dbReference type="GO" id="GO:0006412">
    <property type="term" value="P:translation"/>
    <property type="evidence" value="ECO:0007669"/>
    <property type="project" value="UniProtKB-UniRule"/>
</dbReference>
<dbReference type="InterPro" id="IPR028364">
    <property type="entry name" value="Ribosomal_uL1/biogenesis"/>
</dbReference>
<dbReference type="EMBL" id="JACHMC010000001">
    <property type="protein sequence ID" value="MBB4882133.1"/>
    <property type="molecule type" value="Genomic_DNA"/>
</dbReference>
<evidence type="ECO:0000256" key="3">
    <source>
        <dbReference type="ARBA" id="ARBA00022555"/>
    </source>
</evidence>
<evidence type="ECO:0000256" key="6">
    <source>
        <dbReference type="ARBA" id="ARBA00022884"/>
    </source>
</evidence>
<dbReference type="CDD" id="cd00403">
    <property type="entry name" value="Ribosomal_L1"/>
    <property type="match status" value="1"/>
</dbReference>
<keyword evidence="7 10" id="KW-0689">Ribosomal protein</keyword>
<evidence type="ECO:0000313" key="13">
    <source>
        <dbReference type="Proteomes" id="UP000560081"/>
    </source>
</evidence>